<evidence type="ECO:0000313" key="2">
    <source>
        <dbReference type="EMBL" id="MED6217124.1"/>
    </source>
</evidence>
<feature type="compositionally biased region" description="Basic and acidic residues" evidence="1">
    <location>
        <begin position="108"/>
        <end position="119"/>
    </location>
</feature>
<dbReference type="EMBL" id="JASCZI010271900">
    <property type="protein sequence ID" value="MED6217124.1"/>
    <property type="molecule type" value="Genomic_DNA"/>
</dbReference>
<evidence type="ECO:0000313" key="3">
    <source>
        <dbReference type="Proteomes" id="UP001341840"/>
    </source>
</evidence>
<feature type="compositionally biased region" description="Low complexity" evidence="1">
    <location>
        <begin position="92"/>
        <end position="107"/>
    </location>
</feature>
<protein>
    <submittedName>
        <fullName evidence="2">Uncharacterized protein</fullName>
    </submittedName>
</protein>
<organism evidence="2 3">
    <name type="scientific">Stylosanthes scabra</name>
    <dbReference type="NCBI Taxonomy" id="79078"/>
    <lineage>
        <taxon>Eukaryota</taxon>
        <taxon>Viridiplantae</taxon>
        <taxon>Streptophyta</taxon>
        <taxon>Embryophyta</taxon>
        <taxon>Tracheophyta</taxon>
        <taxon>Spermatophyta</taxon>
        <taxon>Magnoliopsida</taxon>
        <taxon>eudicotyledons</taxon>
        <taxon>Gunneridae</taxon>
        <taxon>Pentapetalae</taxon>
        <taxon>rosids</taxon>
        <taxon>fabids</taxon>
        <taxon>Fabales</taxon>
        <taxon>Fabaceae</taxon>
        <taxon>Papilionoideae</taxon>
        <taxon>50 kb inversion clade</taxon>
        <taxon>dalbergioids sensu lato</taxon>
        <taxon>Dalbergieae</taxon>
        <taxon>Pterocarpus clade</taxon>
        <taxon>Stylosanthes</taxon>
    </lineage>
</organism>
<gene>
    <name evidence="2" type="ORF">PIB30_014786</name>
</gene>
<feature type="compositionally biased region" description="Basic residues" evidence="1">
    <location>
        <begin position="8"/>
        <end position="17"/>
    </location>
</feature>
<accession>A0ABU6Z699</accession>
<keyword evidence="3" id="KW-1185">Reference proteome</keyword>
<reference evidence="2 3" key="1">
    <citation type="journal article" date="2023" name="Plants (Basel)">
        <title>Bridging the Gap: Combining Genomics and Transcriptomics Approaches to Understand Stylosanthes scabra, an Orphan Legume from the Brazilian Caatinga.</title>
        <authorList>
            <person name="Ferreira-Neto J.R.C."/>
            <person name="da Silva M.D."/>
            <person name="Binneck E."/>
            <person name="de Melo N.F."/>
            <person name="da Silva R.H."/>
            <person name="de Melo A.L.T.M."/>
            <person name="Pandolfi V."/>
            <person name="Bustamante F.O."/>
            <person name="Brasileiro-Vidal A.C."/>
            <person name="Benko-Iseppon A.M."/>
        </authorList>
    </citation>
    <scope>NUCLEOTIDE SEQUENCE [LARGE SCALE GENOMIC DNA]</scope>
    <source>
        <tissue evidence="2">Leaves</tissue>
    </source>
</reference>
<dbReference type="Proteomes" id="UP001341840">
    <property type="component" value="Unassembled WGS sequence"/>
</dbReference>
<proteinExistence type="predicted"/>
<comment type="caution">
    <text evidence="2">The sequence shown here is derived from an EMBL/GenBank/DDBJ whole genome shotgun (WGS) entry which is preliminary data.</text>
</comment>
<evidence type="ECO:0000256" key="1">
    <source>
        <dbReference type="SAM" id="MobiDB-lite"/>
    </source>
</evidence>
<name>A0ABU6Z699_9FABA</name>
<feature type="region of interest" description="Disordered" evidence="1">
    <location>
        <begin position="1"/>
        <end position="29"/>
    </location>
</feature>
<sequence>MTAPAREGRRRRRRAGNRRREKETESRGREMLKEALSAVVSFAAKCRAAAIAGATMSEGRERVRSRKRELDGNHHPRILLAAVVHGLAATTGATTPSSSITPAAAAGSKRERNRVEGEN</sequence>
<feature type="region of interest" description="Disordered" evidence="1">
    <location>
        <begin position="92"/>
        <end position="119"/>
    </location>
</feature>
<feature type="compositionally biased region" description="Basic and acidic residues" evidence="1">
    <location>
        <begin position="18"/>
        <end position="29"/>
    </location>
</feature>